<keyword evidence="4" id="KW-1185">Reference proteome</keyword>
<keyword evidence="2" id="KW-0812">Transmembrane</keyword>
<name>A0AAE9Y640_9ACTN</name>
<keyword evidence="2" id="KW-0472">Membrane</keyword>
<dbReference type="AlphaFoldDB" id="A0AAE9Y640"/>
<evidence type="ECO:0000256" key="1">
    <source>
        <dbReference type="SAM" id="MobiDB-lite"/>
    </source>
</evidence>
<keyword evidence="2" id="KW-1133">Transmembrane helix</keyword>
<organism evidence="3 4">
    <name type="scientific">Iamia majanohamensis</name>
    <dbReference type="NCBI Taxonomy" id="467976"/>
    <lineage>
        <taxon>Bacteria</taxon>
        <taxon>Bacillati</taxon>
        <taxon>Actinomycetota</taxon>
        <taxon>Acidimicrobiia</taxon>
        <taxon>Acidimicrobiales</taxon>
        <taxon>Iamiaceae</taxon>
        <taxon>Iamia</taxon>
    </lineage>
</organism>
<feature type="transmembrane region" description="Helical" evidence="2">
    <location>
        <begin position="200"/>
        <end position="222"/>
    </location>
</feature>
<reference evidence="3" key="1">
    <citation type="submission" date="2023-01" db="EMBL/GenBank/DDBJ databases">
        <title>The diversity of Class Acidimicrobiia in South China Sea sediment environments and the proposal of Iamia marina sp. nov., a novel species of the genus Iamia.</title>
        <authorList>
            <person name="He Y."/>
            <person name="Tian X."/>
        </authorList>
    </citation>
    <scope>NUCLEOTIDE SEQUENCE</scope>
    <source>
        <strain evidence="3">DSM 19957</strain>
    </source>
</reference>
<dbReference type="Proteomes" id="UP001216390">
    <property type="component" value="Chromosome"/>
</dbReference>
<dbReference type="PROSITE" id="PS51257">
    <property type="entry name" value="PROKAR_LIPOPROTEIN"/>
    <property type="match status" value="1"/>
</dbReference>
<feature type="compositionally biased region" description="Basic and acidic residues" evidence="1">
    <location>
        <begin position="231"/>
        <end position="241"/>
    </location>
</feature>
<dbReference type="RefSeq" id="WP_272734523.1">
    <property type="nucleotide sequence ID" value="NZ_CP116942.1"/>
</dbReference>
<proteinExistence type="predicted"/>
<evidence type="ECO:0000256" key="2">
    <source>
        <dbReference type="SAM" id="Phobius"/>
    </source>
</evidence>
<dbReference type="EMBL" id="CP116942">
    <property type="protein sequence ID" value="WCO64998.1"/>
    <property type="molecule type" value="Genomic_DNA"/>
</dbReference>
<sequence length="250" mass="25733">MRRRRTRRLVVVPVLGTLVLALGGCTLSDVPVVVAGRDDDGTLVVGATDCSVGGGQPEEIRVLHTSELVGRTEIWAIEDAGSFSSAPIPAPGGPTVPAPPPPNPPVLDDVDLVAVGDPDPVEWDVTTRLSEPVPTTGRIEVEVDQDAFDAVPTTLTVPSGSTDSYAALVGDERIADVGRAELLTAIEDTCDEATAFDGGLFAGIVGGSSLAVVGGLVALAFLTRGQFRRAGEASRARREGRPPPGTTPAV</sequence>
<evidence type="ECO:0000313" key="3">
    <source>
        <dbReference type="EMBL" id="WCO64998.1"/>
    </source>
</evidence>
<evidence type="ECO:0008006" key="5">
    <source>
        <dbReference type="Google" id="ProtNLM"/>
    </source>
</evidence>
<dbReference type="KEGG" id="ima:PO878_10860"/>
<feature type="region of interest" description="Disordered" evidence="1">
    <location>
        <begin position="231"/>
        <end position="250"/>
    </location>
</feature>
<gene>
    <name evidence="3" type="ORF">PO878_10860</name>
</gene>
<accession>A0AAE9Y640</accession>
<protein>
    <recommendedName>
        <fullName evidence="5">Lipoprotein</fullName>
    </recommendedName>
</protein>
<evidence type="ECO:0000313" key="4">
    <source>
        <dbReference type="Proteomes" id="UP001216390"/>
    </source>
</evidence>